<dbReference type="EMBL" id="RWGY01000026">
    <property type="protein sequence ID" value="TVU21579.1"/>
    <property type="molecule type" value="Genomic_DNA"/>
</dbReference>
<dbReference type="Gramene" id="TVU21579">
    <property type="protein sequence ID" value="TVU21579"/>
    <property type="gene ID" value="EJB05_31226"/>
</dbReference>
<dbReference type="AlphaFoldDB" id="A0A5J9UCU6"/>
<keyword evidence="2" id="KW-1185">Reference proteome</keyword>
<organism evidence="1 2">
    <name type="scientific">Eragrostis curvula</name>
    <name type="common">weeping love grass</name>
    <dbReference type="NCBI Taxonomy" id="38414"/>
    <lineage>
        <taxon>Eukaryota</taxon>
        <taxon>Viridiplantae</taxon>
        <taxon>Streptophyta</taxon>
        <taxon>Embryophyta</taxon>
        <taxon>Tracheophyta</taxon>
        <taxon>Spermatophyta</taxon>
        <taxon>Magnoliopsida</taxon>
        <taxon>Liliopsida</taxon>
        <taxon>Poales</taxon>
        <taxon>Poaceae</taxon>
        <taxon>PACMAD clade</taxon>
        <taxon>Chloridoideae</taxon>
        <taxon>Eragrostideae</taxon>
        <taxon>Eragrostidinae</taxon>
        <taxon>Eragrostis</taxon>
    </lineage>
</organism>
<sequence length="105" mass="12288">MAMPTLPPVATFGGRCRRLRTYYVFLINLLHLLHYFCVDEDLDLGIEEDIDLGWRTDGSAMSMGPYYRPTRVLYDYITGFQRRLTNVPNQARQLGRDRLKDMNVL</sequence>
<evidence type="ECO:0000313" key="1">
    <source>
        <dbReference type="EMBL" id="TVU21579.1"/>
    </source>
</evidence>
<gene>
    <name evidence="1" type="ORF">EJB05_31226</name>
</gene>
<proteinExistence type="predicted"/>
<name>A0A5J9UCU6_9POAL</name>
<comment type="caution">
    <text evidence="1">The sequence shown here is derived from an EMBL/GenBank/DDBJ whole genome shotgun (WGS) entry which is preliminary data.</text>
</comment>
<evidence type="ECO:0000313" key="2">
    <source>
        <dbReference type="Proteomes" id="UP000324897"/>
    </source>
</evidence>
<protein>
    <submittedName>
        <fullName evidence="1">Uncharacterized protein</fullName>
    </submittedName>
</protein>
<accession>A0A5J9UCU6</accession>
<dbReference type="Proteomes" id="UP000324897">
    <property type="component" value="Unassembled WGS sequence"/>
</dbReference>
<reference evidence="1 2" key="1">
    <citation type="journal article" date="2019" name="Sci. Rep.">
        <title>A high-quality genome of Eragrostis curvula grass provides insights into Poaceae evolution and supports new strategies to enhance forage quality.</title>
        <authorList>
            <person name="Carballo J."/>
            <person name="Santos B.A.C.M."/>
            <person name="Zappacosta D."/>
            <person name="Garbus I."/>
            <person name="Selva J.P."/>
            <person name="Gallo C.A."/>
            <person name="Diaz A."/>
            <person name="Albertini E."/>
            <person name="Caccamo M."/>
            <person name="Echenique V."/>
        </authorList>
    </citation>
    <scope>NUCLEOTIDE SEQUENCE [LARGE SCALE GENOMIC DNA]</scope>
    <source>
        <strain evidence="2">cv. Victoria</strain>
        <tissue evidence="1">Leaf</tissue>
    </source>
</reference>